<evidence type="ECO:0000256" key="3">
    <source>
        <dbReference type="ARBA" id="ARBA00022840"/>
    </source>
</evidence>
<dbReference type="PANTHER" id="PTHR13710:SF145">
    <property type="entry name" value="ATP-DEPENDENT DNA HELICASE"/>
    <property type="match status" value="1"/>
</dbReference>
<dbReference type="GO" id="GO:0003676">
    <property type="term" value="F:nucleic acid binding"/>
    <property type="evidence" value="ECO:0007669"/>
    <property type="project" value="InterPro"/>
</dbReference>
<dbReference type="Pfam" id="PF00270">
    <property type="entry name" value="DEAD"/>
    <property type="match status" value="1"/>
</dbReference>
<dbReference type="Proteomes" id="UP000714275">
    <property type="component" value="Unassembled WGS sequence"/>
</dbReference>
<gene>
    <name evidence="8" type="ORF">EV702DRAFT_921795</name>
</gene>
<feature type="domain" description="Helicase C-terminal" evidence="7">
    <location>
        <begin position="195"/>
        <end position="310"/>
    </location>
</feature>
<proteinExistence type="inferred from homology"/>
<evidence type="ECO:0000256" key="2">
    <source>
        <dbReference type="ARBA" id="ARBA00022741"/>
    </source>
</evidence>
<dbReference type="InterPro" id="IPR027417">
    <property type="entry name" value="P-loop_NTPase"/>
</dbReference>
<accession>A0A9P6ZIY8</accession>
<evidence type="ECO:0000259" key="6">
    <source>
        <dbReference type="PROSITE" id="PS51192"/>
    </source>
</evidence>
<keyword evidence="8" id="KW-0378">Hydrolase</keyword>
<feature type="non-terminal residue" evidence="8">
    <location>
        <position position="310"/>
    </location>
</feature>
<evidence type="ECO:0000256" key="5">
    <source>
        <dbReference type="ARBA" id="ARBA00034808"/>
    </source>
</evidence>
<comment type="similarity">
    <text evidence="1">Belongs to the helicase family. RecQ subfamily.</text>
</comment>
<organism evidence="8 9">
    <name type="scientific">Suillus placidus</name>
    <dbReference type="NCBI Taxonomy" id="48579"/>
    <lineage>
        <taxon>Eukaryota</taxon>
        <taxon>Fungi</taxon>
        <taxon>Dikarya</taxon>
        <taxon>Basidiomycota</taxon>
        <taxon>Agaricomycotina</taxon>
        <taxon>Agaricomycetes</taxon>
        <taxon>Agaricomycetidae</taxon>
        <taxon>Boletales</taxon>
        <taxon>Suillineae</taxon>
        <taxon>Suillaceae</taxon>
        <taxon>Suillus</taxon>
    </lineage>
</organism>
<feature type="domain" description="Helicase ATP-binding" evidence="6">
    <location>
        <begin position="8"/>
        <end position="167"/>
    </location>
</feature>
<evidence type="ECO:0000259" key="7">
    <source>
        <dbReference type="PROSITE" id="PS51194"/>
    </source>
</evidence>
<dbReference type="GO" id="GO:0005694">
    <property type="term" value="C:chromosome"/>
    <property type="evidence" value="ECO:0007669"/>
    <property type="project" value="TreeGrafter"/>
</dbReference>
<dbReference type="SMART" id="SM00487">
    <property type="entry name" value="DEXDc"/>
    <property type="match status" value="1"/>
</dbReference>
<keyword evidence="9" id="KW-1185">Reference proteome</keyword>
<dbReference type="InterPro" id="IPR001650">
    <property type="entry name" value="Helicase_C-like"/>
</dbReference>
<dbReference type="InterPro" id="IPR011545">
    <property type="entry name" value="DEAD/DEAH_box_helicase_dom"/>
</dbReference>
<keyword evidence="3" id="KW-0067">ATP-binding</keyword>
<evidence type="ECO:0000256" key="1">
    <source>
        <dbReference type="ARBA" id="ARBA00005446"/>
    </source>
</evidence>
<comment type="catalytic activity">
    <reaction evidence="4">
        <text>Couples ATP hydrolysis with the unwinding of duplex DNA by translocating in the 3'-5' direction.</text>
        <dbReference type="EC" id="5.6.2.4"/>
    </reaction>
</comment>
<dbReference type="GO" id="GO:0016787">
    <property type="term" value="F:hydrolase activity"/>
    <property type="evidence" value="ECO:0007669"/>
    <property type="project" value="UniProtKB-KW"/>
</dbReference>
<evidence type="ECO:0000313" key="8">
    <source>
        <dbReference type="EMBL" id="KAG1765747.1"/>
    </source>
</evidence>
<protein>
    <recommendedName>
        <fullName evidence="5">DNA 3'-5' helicase</fullName>
        <ecNumber evidence="5">5.6.2.4</ecNumber>
    </recommendedName>
</protein>
<feature type="non-terminal residue" evidence="8">
    <location>
        <position position="1"/>
    </location>
</feature>
<evidence type="ECO:0000313" key="9">
    <source>
        <dbReference type="Proteomes" id="UP000714275"/>
    </source>
</evidence>
<sequence length="310" mass="35427">PEQRKALLATLKREADVIAMLKTGGGKSMLAIIPAIMDKYSAVVVFLPLKSLMTDWKRKLDAMKVNFQVYDPSRRLSPHANLILVSIDQARFKTWRQYLAEFNEIIPVKRMVIDEAHLALLAEDFRVSMRDLHELRQVDAQLILLTGTMPQSSIAALKEMFGLADTTIEIRESINRPELEYIMRQPAQSNTLEIKTIQIVEQEQEQWTTKDRGLVFVTYLDDGRSLSQRTSWPFYNGSQDMDDASRVQHYNDWRSGKSPVMICTSAFSTGNDYPHVRLVVHLKTPLEMSEIIQAQGRAGRDGLPARCYIL</sequence>
<comment type="caution">
    <text evidence="8">The sequence shown here is derived from an EMBL/GenBank/DDBJ whole genome shotgun (WGS) entry which is preliminary data.</text>
</comment>
<dbReference type="PANTHER" id="PTHR13710">
    <property type="entry name" value="DNA HELICASE RECQ FAMILY MEMBER"/>
    <property type="match status" value="1"/>
</dbReference>
<dbReference type="EC" id="5.6.2.4" evidence="5"/>
<evidence type="ECO:0000256" key="4">
    <source>
        <dbReference type="ARBA" id="ARBA00034617"/>
    </source>
</evidence>
<dbReference type="PROSITE" id="PS51194">
    <property type="entry name" value="HELICASE_CTER"/>
    <property type="match status" value="1"/>
</dbReference>
<reference evidence="8" key="1">
    <citation type="journal article" date="2020" name="New Phytol.">
        <title>Comparative genomics reveals dynamic genome evolution in host specialist ectomycorrhizal fungi.</title>
        <authorList>
            <person name="Lofgren L.A."/>
            <person name="Nguyen N.H."/>
            <person name="Vilgalys R."/>
            <person name="Ruytinx J."/>
            <person name="Liao H.L."/>
            <person name="Branco S."/>
            <person name="Kuo A."/>
            <person name="LaButti K."/>
            <person name="Lipzen A."/>
            <person name="Andreopoulos W."/>
            <person name="Pangilinan J."/>
            <person name="Riley R."/>
            <person name="Hundley H."/>
            <person name="Na H."/>
            <person name="Barry K."/>
            <person name="Grigoriev I.V."/>
            <person name="Stajich J.E."/>
            <person name="Kennedy P.G."/>
        </authorList>
    </citation>
    <scope>NUCLEOTIDE SEQUENCE</scope>
    <source>
        <strain evidence="8">DOB743</strain>
    </source>
</reference>
<dbReference type="GO" id="GO:0005524">
    <property type="term" value="F:ATP binding"/>
    <property type="evidence" value="ECO:0007669"/>
    <property type="project" value="UniProtKB-KW"/>
</dbReference>
<dbReference type="AlphaFoldDB" id="A0A9P6ZIY8"/>
<dbReference type="InterPro" id="IPR014001">
    <property type="entry name" value="Helicase_ATP-bd"/>
</dbReference>
<name>A0A9P6ZIY8_9AGAM</name>
<dbReference type="Gene3D" id="3.40.50.300">
    <property type="entry name" value="P-loop containing nucleotide triphosphate hydrolases"/>
    <property type="match status" value="2"/>
</dbReference>
<dbReference type="Pfam" id="PF00271">
    <property type="entry name" value="Helicase_C"/>
    <property type="match status" value="1"/>
</dbReference>
<dbReference type="OrthoDB" id="10261556at2759"/>
<dbReference type="SMART" id="SM00490">
    <property type="entry name" value="HELICc"/>
    <property type="match status" value="1"/>
</dbReference>
<dbReference type="GO" id="GO:0005634">
    <property type="term" value="C:nucleus"/>
    <property type="evidence" value="ECO:0007669"/>
    <property type="project" value="TreeGrafter"/>
</dbReference>
<dbReference type="PROSITE" id="PS51192">
    <property type="entry name" value="HELICASE_ATP_BIND_1"/>
    <property type="match status" value="1"/>
</dbReference>
<keyword evidence="2" id="KW-0547">Nucleotide-binding</keyword>
<dbReference type="EMBL" id="JABBWD010000104">
    <property type="protein sequence ID" value="KAG1765747.1"/>
    <property type="molecule type" value="Genomic_DNA"/>
</dbReference>
<dbReference type="GO" id="GO:0043138">
    <property type="term" value="F:3'-5' DNA helicase activity"/>
    <property type="evidence" value="ECO:0007669"/>
    <property type="project" value="UniProtKB-EC"/>
</dbReference>
<dbReference type="SUPFAM" id="SSF52540">
    <property type="entry name" value="P-loop containing nucleoside triphosphate hydrolases"/>
    <property type="match status" value="1"/>
</dbReference>